<dbReference type="EMBL" id="BNCP01000002">
    <property type="protein sequence ID" value="GIL70955.1"/>
    <property type="molecule type" value="Genomic_DNA"/>
</dbReference>
<evidence type="ECO:0000256" key="5">
    <source>
        <dbReference type="ARBA" id="ARBA00022840"/>
    </source>
</evidence>
<evidence type="ECO:0000256" key="2">
    <source>
        <dbReference type="ARBA" id="ARBA00022741"/>
    </source>
</evidence>
<feature type="region of interest" description="Disordered" evidence="10">
    <location>
        <begin position="339"/>
        <end position="376"/>
    </location>
</feature>
<evidence type="ECO:0000259" key="12">
    <source>
        <dbReference type="PROSITE" id="PS51194"/>
    </source>
</evidence>
<dbReference type="Pfam" id="PF00271">
    <property type="entry name" value="Helicase_C"/>
    <property type="match status" value="1"/>
</dbReference>
<dbReference type="GO" id="GO:0005829">
    <property type="term" value="C:cytosol"/>
    <property type="evidence" value="ECO:0007669"/>
    <property type="project" value="TreeGrafter"/>
</dbReference>
<comment type="similarity">
    <text evidence="7">Belongs to the DEAD box helicase family. DDX56/DBP9 subfamily.</text>
</comment>
<evidence type="ECO:0000256" key="7">
    <source>
        <dbReference type="ARBA" id="ARBA00038041"/>
    </source>
</evidence>
<keyword evidence="5" id="KW-0067">ATP-binding</keyword>
<evidence type="ECO:0000259" key="13">
    <source>
        <dbReference type="PROSITE" id="PS51195"/>
    </source>
</evidence>
<dbReference type="OrthoDB" id="1191041at2759"/>
<feature type="short sequence motif" description="Q motif" evidence="9">
    <location>
        <begin position="1"/>
        <end position="29"/>
    </location>
</feature>
<keyword evidence="16" id="KW-1185">Reference proteome</keyword>
<dbReference type="InterPro" id="IPR027417">
    <property type="entry name" value="P-loop_NTPase"/>
</dbReference>
<dbReference type="GO" id="GO:0003723">
    <property type="term" value="F:RNA binding"/>
    <property type="evidence" value="ECO:0007669"/>
    <property type="project" value="UniProtKB-KW"/>
</dbReference>
<sequence length="685" mass="73589">MSFQDLGLDPRLLRALGKRGFTKPTPVQLEAIPRTLEGKDVVARARTGSGKTLAYLLPLLHKLLSTDNTSGSFRAIILVPTRELCQQVAQEAAATAQHCGADITATALVAEGGPQLRRAVASAGQIVVATPGKIAAALREGLLPPSLLPSRLAVLVLDEADLLLSYGYEEDLQLLAPQVPRSCQCILMSATVSEDVERLQKLVLHNPITLNLTAGAGGAAAGGAAAAGEGRDGTSLASGSGVSVDIKHFYIQCPRPDKLLHVLALLRLGLVRKKALLFVNTVDEGVRLRLFLEAFGVRPALLNSELPLNSRSHILASFNKGLFDYLIATDDVYAPSAHNGGKGGGGLNDEQTQQTKKKPKLLGKAGKGRNNTRKDAEFGVTRGIDFKGVRTVINYDPPSSLQGYVHRVGRTGRGGESGTAISFFAPGDEAFRQQLAEALEQQQQDSATAKEELREPGFRPDDDDDEDDDDEEDGNNGAKGGDGQRGQRRRGAAAEAFRRFGRLSKAQVEALRYRGEDVARGITKSVVREARAKELKNELLNSERLKEYFEDHAAEKAMLRHDKPLASAPAASHLKHMPAYLKDPALITGRSETGHRGHKGNLSAAKQRRLNAGLAKGPSGDPLKAAGGGGSVFVRAPKKGVNLLNEELTEMEKAAMEAAKKEAKKRKKLEGPAPVQKFNVRKRRR</sequence>
<gene>
    <name evidence="14" type="ORF">Vretifemale_1619</name>
    <name evidence="15" type="ORF">Vretimale_4052</name>
</gene>
<dbReference type="GO" id="GO:0005524">
    <property type="term" value="F:ATP binding"/>
    <property type="evidence" value="ECO:0007669"/>
    <property type="project" value="UniProtKB-KW"/>
</dbReference>
<evidence type="ECO:0000256" key="8">
    <source>
        <dbReference type="ARBA" id="ARBA00047984"/>
    </source>
</evidence>
<protein>
    <recommendedName>
        <fullName evidence="1">RNA helicase</fullName>
        <ecNumber evidence="1">3.6.4.13</ecNumber>
    </recommendedName>
</protein>
<accession>A0A8J4BYW9</accession>
<feature type="region of interest" description="Disordered" evidence="10">
    <location>
        <begin position="657"/>
        <end position="685"/>
    </location>
</feature>
<keyword evidence="4" id="KW-0347">Helicase</keyword>
<evidence type="ECO:0000256" key="4">
    <source>
        <dbReference type="ARBA" id="ARBA00022806"/>
    </source>
</evidence>
<dbReference type="Proteomes" id="UP000747110">
    <property type="component" value="Unassembled WGS sequence"/>
</dbReference>
<dbReference type="Proteomes" id="UP000722791">
    <property type="component" value="Unassembled WGS sequence"/>
</dbReference>
<feature type="region of interest" description="Disordered" evidence="10">
    <location>
        <begin position="439"/>
        <end position="493"/>
    </location>
</feature>
<reference evidence="14" key="1">
    <citation type="journal article" date="2021" name="Proc. Natl. Acad. Sci. U.S.A.">
        <title>Three genomes in the algal genus Volvox reveal the fate of a haploid sex-determining region after a transition to homothallism.</title>
        <authorList>
            <person name="Yamamoto K."/>
            <person name="Hamaji T."/>
            <person name="Kawai-Toyooka H."/>
            <person name="Matsuzaki R."/>
            <person name="Takahashi F."/>
            <person name="Nishimura Y."/>
            <person name="Kawachi M."/>
            <person name="Noguchi H."/>
            <person name="Minakuchi Y."/>
            <person name="Umen J.G."/>
            <person name="Toyoda A."/>
            <person name="Nozaki H."/>
        </authorList>
    </citation>
    <scope>NUCLEOTIDE SEQUENCE</scope>
    <source>
        <strain evidence="15">NIES-3785</strain>
        <strain evidence="14">NIES-3786</strain>
    </source>
</reference>
<feature type="compositionally biased region" description="Basic and acidic residues" evidence="10">
    <location>
        <begin position="448"/>
        <end position="460"/>
    </location>
</feature>
<feature type="domain" description="Helicase C-terminal" evidence="12">
    <location>
        <begin position="264"/>
        <end position="454"/>
    </location>
</feature>
<keyword evidence="3" id="KW-0378">Hydrolase</keyword>
<comment type="catalytic activity">
    <reaction evidence="8">
        <text>ATP + H2O = ADP + phosphate + H(+)</text>
        <dbReference type="Rhea" id="RHEA:13065"/>
        <dbReference type="ChEBI" id="CHEBI:15377"/>
        <dbReference type="ChEBI" id="CHEBI:15378"/>
        <dbReference type="ChEBI" id="CHEBI:30616"/>
        <dbReference type="ChEBI" id="CHEBI:43474"/>
        <dbReference type="ChEBI" id="CHEBI:456216"/>
        <dbReference type="EC" id="3.6.4.13"/>
    </reaction>
</comment>
<comment type="caution">
    <text evidence="14">The sequence shown here is derived from an EMBL/GenBank/DDBJ whole genome shotgun (WGS) entry which is preliminary data.</text>
</comment>
<dbReference type="AlphaFoldDB" id="A0A8J4BYW9"/>
<dbReference type="PROSITE" id="PS51194">
    <property type="entry name" value="HELICASE_CTER"/>
    <property type="match status" value="1"/>
</dbReference>
<dbReference type="EC" id="3.6.4.13" evidence="1"/>
<dbReference type="GO" id="GO:0016787">
    <property type="term" value="F:hydrolase activity"/>
    <property type="evidence" value="ECO:0007669"/>
    <property type="project" value="UniProtKB-KW"/>
</dbReference>
<evidence type="ECO:0000256" key="10">
    <source>
        <dbReference type="SAM" id="MobiDB-lite"/>
    </source>
</evidence>
<organism evidence="14 16">
    <name type="scientific">Volvox reticuliferus</name>
    <dbReference type="NCBI Taxonomy" id="1737510"/>
    <lineage>
        <taxon>Eukaryota</taxon>
        <taxon>Viridiplantae</taxon>
        <taxon>Chlorophyta</taxon>
        <taxon>core chlorophytes</taxon>
        <taxon>Chlorophyceae</taxon>
        <taxon>CS clade</taxon>
        <taxon>Chlamydomonadales</taxon>
        <taxon>Volvocaceae</taxon>
        <taxon>Volvox</taxon>
    </lineage>
</organism>
<dbReference type="PANTHER" id="PTHR47959">
    <property type="entry name" value="ATP-DEPENDENT RNA HELICASE RHLE-RELATED"/>
    <property type="match status" value="1"/>
</dbReference>
<feature type="domain" description="DEAD-box RNA helicase Q" evidence="13">
    <location>
        <begin position="1"/>
        <end position="29"/>
    </location>
</feature>
<dbReference type="PANTHER" id="PTHR47959:SF21">
    <property type="entry name" value="DEAD-BOX HELICASE 56"/>
    <property type="match status" value="1"/>
</dbReference>
<dbReference type="PROSITE" id="PS51192">
    <property type="entry name" value="HELICASE_ATP_BIND_1"/>
    <property type="match status" value="1"/>
</dbReference>
<dbReference type="PROSITE" id="PS51195">
    <property type="entry name" value="Q_MOTIF"/>
    <property type="match status" value="1"/>
</dbReference>
<dbReference type="InterPro" id="IPR014001">
    <property type="entry name" value="Helicase_ATP-bd"/>
</dbReference>
<dbReference type="SMART" id="SM00487">
    <property type="entry name" value="DEXDc"/>
    <property type="match status" value="1"/>
</dbReference>
<name>A0A8J4BYW9_9CHLO</name>
<evidence type="ECO:0000313" key="15">
    <source>
        <dbReference type="EMBL" id="GIL98672.1"/>
    </source>
</evidence>
<dbReference type="InterPro" id="IPR011545">
    <property type="entry name" value="DEAD/DEAH_box_helicase_dom"/>
</dbReference>
<evidence type="ECO:0000256" key="9">
    <source>
        <dbReference type="PROSITE-ProRule" id="PRU00552"/>
    </source>
</evidence>
<dbReference type="InterPro" id="IPR001650">
    <property type="entry name" value="Helicase_C-like"/>
</dbReference>
<feature type="domain" description="Helicase ATP-binding" evidence="11">
    <location>
        <begin position="32"/>
        <end position="210"/>
    </location>
</feature>
<keyword evidence="6" id="KW-0694">RNA-binding</keyword>
<dbReference type="Gene3D" id="3.40.50.300">
    <property type="entry name" value="P-loop containing nucleotide triphosphate hydrolases"/>
    <property type="match status" value="2"/>
</dbReference>
<proteinExistence type="inferred from homology"/>
<dbReference type="GO" id="GO:0003724">
    <property type="term" value="F:RNA helicase activity"/>
    <property type="evidence" value="ECO:0007669"/>
    <property type="project" value="UniProtKB-EC"/>
</dbReference>
<feature type="compositionally biased region" description="Basic residues" evidence="10">
    <location>
        <begin position="355"/>
        <end position="371"/>
    </location>
</feature>
<dbReference type="InterPro" id="IPR050079">
    <property type="entry name" value="DEAD_box_RNA_helicase"/>
</dbReference>
<dbReference type="SMART" id="SM00490">
    <property type="entry name" value="HELICc"/>
    <property type="match status" value="1"/>
</dbReference>
<evidence type="ECO:0000256" key="1">
    <source>
        <dbReference type="ARBA" id="ARBA00012552"/>
    </source>
</evidence>
<feature type="region of interest" description="Disordered" evidence="10">
    <location>
        <begin position="588"/>
        <end position="623"/>
    </location>
</feature>
<evidence type="ECO:0000256" key="6">
    <source>
        <dbReference type="ARBA" id="ARBA00022884"/>
    </source>
</evidence>
<evidence type="ECO:0000259" key="11">
    <source>
        <dbReference type="PROSITE" id="PS51192"/>
    </source>
</evidence>
<keyword evidence="2" id="KW-0547">Nucleotide-binding</keyword>
<feature type="compositionally biased region" description="Acidic residues" evidence="10">
    <location>
        <begin position="461"/>
        <end position="474"/>
    </location>
</feature>
<dbReference type="Pfam" id="PF00270">
    <property type="entry name" value="DEAD"/>
    <property type="match status" value="1"/>
</dbReference>
<evidence type="ECO:0000313" key="14">
    <source>
        <dbReference type="EMBL" id="GIL70955.1"/>
    </source>
</evidence>
<dbReference type="EMBL" id="BNCQ01000005">
    <property type="protein sequence ID" value="GIL98672.1"/>
    <property type="molecule type" value="Genomic_DNA"/>
</dbReference>
<dbReference type="SUPFAM" id="SSF52540">
    <property type="entry name" value="P-loop containing nucleoside triphosphate hydrolases"/>
    <property type="match status" value="2"/>
</dbReference>
<dbReference type="CDD" id="cd18787">
    <property type="entry name" value="SF2_C_DEAD"/>
    <property type="match status" value="1"/>
</dbReference>
<evidence type="ECO:0000256" key="3">
    <source>
        <dbReference type="ARBA" id="ARBA00022801"/>
    </source>
</evidence>
<evidence type="ECO:0000313" key="16">
    <source>
        <dbReference type="Proteomes" id="UP000747110"/>
    </source>
</evidence>
<dbReference type="InterPro" id="IPR014014">
    <property type="entry name" value="RNA_helicase_DEAD_Q_motif"/>
</dbReference>